<dbReference type="EMBL" id="JABFAF010000005">
    <property type="protein sequence ID" value="MBA0856204.1"/>
    <property type="molecule type" value="Genomic_DNA"/>
</dbReference>
<gene>
    <name evidence="1" type="ORF">Goshw_024663</name>
</gene>
<organism evidence="1 2">
    <name type="scientific">Gossypium schwendimanii</name>
    <name type="common">Cotton</name>
    <dbReference type="NCBI Taxonomy" id="34291"/>
    <lineage>
        <taxon>Eukaryota</taxon>
        <taxon>Viridiplantae</taxon>
        <taxon>Streptophyta</taxon>
        <taxon>Embryophyta</taxon>
        <taxon>Tracheophyta</taxon>
        <taxon>Spermatophyta</taxon>
        <taxon>Magnoliopsida</taxon>
        <taxon>eudicotyledons</taxon>
        <taxon>Gunneridae</taxon>
        <taxon>Pentapetalae</taxon>
        <taxon>rosids</taxon>
        <taxon>malvids</taxon>
        <taxon>Malvales</taxon>
        <taxon>Malvaceae</taxon>
        <taxon>Malvoideae</taxon>
        <taxon>Gossypium</taxon>
    </lineage>
</organism>
<sequence length="24" mass="3090">MRQHLWKLTGRRLLMRQHLLNLKF</sequence>
<proteinExistence type="predicted"/>
<protein>
    <submittedName>
        <fullName evidence="1">Uncharacterized protein</fullName>
    </submittedName>
</protein>
<dbReference type="Proteomes" id="UP000593576">
    <property type="component" value="Unassembled WGS sequence"/>
</dbReference>
<evidence type="ECO:0000313" key="1">
    <source>
        <dbReference type="EMBL" id="MBA0856204.1"/>
    </source>
</evidence>
<keyword evidence="2" id="KW-1185">Reference proteome</keyword>
<name>A0A7J9LBX2_GOSSC</name>
<evidence type="ECO:0000313" key="2">
    <source>
        <dbReference type="Proteomes" id="UP000593576"/>
    </source>
</evidence>
<accession>A0A7J9LBX2</accession>
<dbReference type="AlphaFoldDB" id="A0A7J9LBX2"/>
<reference evidence="1 2" key="1">
    <citation type="journal article" date="2019" name="Genome Biol. Evol.">
        <title>Insights into the evolution of the New World diploid cottons (Gossypium, subgenus Houzingenia) based on genome sequencing.</title>
        <authorList>
            <person name="Grover C.E."/>
            <person name="Arick M.A. 2nd"/>
            <person name="Thrash A."/>
            <person name="Conover J.L."/>
            <person name="Sanders W.S."/>
            <person name="Peterson D.G."/>
            <person name="Frelichowski J.E."/>
            <person name="Scheffler J.A."/>
            <person name="Scheffler B.E."/>
            <person name="Wendel J.F."/>
        </authorList>
    </citation>
    <scope>NUCLEOTIDE SEQUENCE [LARGE SCALE GENOMIC DNA]</scope>
    <source>
        <strain evidence="1">1</strain>
        <tissue evidence="1">Leaf</tissue>
    </source>
</reference>
<comment type="caution">
    <text evidence="1">The sequence shown here is derived from an EMBL/GenBank/DDBJ whole genome shotgun (WGS) entry which is preliminary data.</text>
</comment>